<evidence type="ECO:0000313" key="2">
    <source>
        <dbReference type="Proteomes" id="UP000178367"/>
    </source>
</evidence>
<name>A0A1F5SHP1_9BACT</name>
<dbReference type="STRING" id="1797994.A2227_03050"/>
<organism evidence="1 2">
    <name type="scientific">Candidatus Falkowbacteria bacterium RIFOXYA2_FULL_47_19</name>
    <dbReference type="NCBI Taxonomy" id="1797994"/>
    <lineage>
        <taxon>Bacteria</taxon>
        <taxon>Candidatus Falkowiibacteriota</taxon>
    </lineage>
</organism>
<dbReference type="AlphaFoldDB" id="A0A1F5SHP1"/>
<proteinExistence type="predicted"/>
<evidence type="ECO:0008006" key="3">
    <source>
        <dbReference type="Google" id="ProtNLM"/>
    </source>
</evidence>
<sequence length="78" mass="9908">MVEFKRNKGENFENFLRRFNKSLIKSRKLNEVRRKKYRQNKKNKNQQKEYALISRRMRTKNEYLRKIGKLKEETRKKW</sequence>
<reference evidence="1 2" key="1">
    <citation type="journal article" date="2016" name="Nat. Commun.">
        <title>Thousands of microbial genomes shed light on interconnected biogeochemical processes in an aquifer system.</title>
        <authorList>
            <person name="Anantharaman K."/>
            <person name="Brown C.T."/>
            <person name="Hug L.A."/>
            <person name="Sharon I."/>
            <person name="Castelle C.J."/>
            <person name="Probst A.J."/>
            <person name="Thomas B.C."/>
            <person name="Singh A."/>
            <person name="Wilkins M.J."/>
            <person name="Karaoz U."/>
            <person name="Brodie E.L."/>
            <person name="Williams K.H."/>
            <person name="Hubbard S.S."/>
            <person name="Banfield J.F."/>
        </authorList>
    </citation>
    <scope>NUCLEOTIDE SEQUENCE [LARGE SCALE GENOMIC DNA]</scope>
</reference>
<gene>
    <name evidence="1" type="ORF">A2227_03050</name>
</gene>
<protein>
    <recommendedName>
        <fullName evidence="3">30S ribosomal protein S21</fullName>
    </recommendedName>
</protein>
<dbReference type="Proteomes" id="UP000178367">
    <property type="component" value="Unassembled WGS sequence"/>
</dbReference>
<dbReference type="EMBL" id="MFGB01000016">
    <property type="protein sequence ID" value="OGF26237.1"/>
    <property type="molecule type" value="Genomic_DNA"/>
</dbReference>
<evidence type="ECO:0000313" key="1">
    <source>
        <dbReference type="EMBL" id="OGF26237.1"/>
    </source>
</evidence>
<comment type="caution">
    <text evidence="1">The sequence shown here is derived from an EMBL/GenBank/DDBJ whole genome shotgun (WGS) entry which is preliminary data.</text>
</comment>
<accession>A0A1F5SHP1</accession>